<dbReference type="GO" id="GO:0004674">
    <property type="term" value="F:protein serine/threonine kinase activity"/>
    <property type="evidence" value="ECO:0007669"/>
    <property type="project" value="UniProtKB-EC"/>
</dbReference>
<keyword evidence="2 4" id="KW-0547">Nucleotide-binding</keyword>
<protein>
    <recommendedName>
        <fullName evidence="1">non-specific serine/threonine protein kinase</fullName>
        <ecNumber evidence="1">2.7.11.1</ecNumber>
    </recommendedName>
</protein>
<reference evidence="7 8" key="1">
    <citation type="submission" date="2019-02" db="EMBL/GenBank/DDBJ databases">
        <title>Genome sequencing of the rare red list fungi Dentipellis fragilis.</title>
        <authorList>
            <person name="Buettner E."/>
            <person name="Kellner H."/>
        </authorList>
    </citation>
    <scope>NUCLEOTIDE SEQUENCE [LARGE SCALE GENOMIC DNA]</scope>
    <source>
        <strain evidence="7 8">DSM 105465</strain>
    </source>
</reference>
<comment type="caution">
    <text evidence="7">The sequence shown here is derived from an EMBL/GenBank/DDBJ whole genome shotgun (WGS) entry which is preliminary data.</text>
</comment>
<dbReference type="GO" id="GO:0005737">
    <property type="term" value="C:cytoplasm"/>
    <property type="evidence" value="ECO:0007669"/>
    <property type="project" value="TreeGrafter"/>
</dbReference>
<dbReference type="STRING" id="205917.A0A4Y9Z8K0"/>
<feature type="compositionally biased region" description="Polar residues" evidence="5">
    <location>
        <begin position="515"/>
        <end position="545"/>
    </location>
</feature>
<dbReference type="InterPro" id="IPR008271">
    <property type="entry name" value="Ser/Thr_kinase_AS"/>
</dbReference>
<evidence type="ECO:0000256" key="3">
    <source>
        <dbReference type="ARBA" id="ARBA00022840"/>
    </source>
</evidence>
<dbReference type="PROSITE" id="PS00107">
    <property type="entry name" value="PROTEIN_KINASE_ATP"/>
    <property type="match status" value="1"/>
</dbReference>
<evidence type="ECO:0000256" key="2">
    <source>
        <dbReference type="ARBA" id="ARBA00022741"/>
    </source>
</evidence>
<dbReference type="Gene3D" id="1.10.510.10">
    <property type="entry name" value="Transferase(Phosphotransferase) domain 1"/>
    <property type="match status" value="1"/>
</dbReference>
<dbReference type="InterPro" id="IPR017441">
    <property type="entry name" value="Protein_kinase_ATP_BS"/>
</dbReference>
<evidence type="ECO:0000259" key="6">
    <source>
        <dbReference type="PROSITE" id="PS50011"/>
    </source>
</evidence>
<evidence type="ECO:0000256" key="4">
    <source>
        <dbReference type="PROSITE-ProRule" id="PRU10141"/>
    </source>
</evidence>
<sequence>MAAQTSSAVSVRQIYQCVEQVGKGAFGSVHRGRHIPSGKVVAIKIVDLDSEDADDDVLSMQREVALLTQLRGGPNIINYYGCFLDGPRVWIIMDYADGGSVRDFIENSPSEGIEEKFAVIITREVLVGLVYLHKCAVIHRDIKAANVLVTSTGKVLICDFGVSAILATTVGKRNTFIGTPFWMAPEIAAPSPSYDTKADIWSLGILVYEMIKGNPPHLGVAPLKLIQMLPTMKPARFLENEASQALREFLPLCLTEAPVNRFTADELLKTKWIKATAKVPVTSLRALLNRLAESKSDDVVPSENSDQNDQEFTGNDPDSEDPWEFETVRGLSSEKPSLNDASTIRAGPPSSKLPPSLRHIFDVDGSSTPDPFRIAPAVPNTFDATIVSPLPSLPPSTPRAIPASPSPSMARERRAAKRALTVDHGSMDGVPLSSATFSFPPKATPSRIIAIPPVTAEGTLAPPPNLLEGHMARSLSVGNTANASVDGRIHTRSDPSAPVEPLHVSRSQDRMDPDTSPNVRSRSATGFNRDGQLSSSGALSATPSIPNFGDAEGPGLSHRPSLGRLASVAVMESVPPPLKPSVRERSGSQVKDIVNDGTMPGLKNVLKTPSLNTLYEGGSSLDLLPPSFPRASRSRDPSPSTPSTPTRAVSRTGMNPEAPIAMPSSLPHKSAVMDLHRRNSSLPAFSAPMAGMAAFSVSDLQGPPIRLLDFGALQASHEAMHAELAQVVDDLGSWLSVVHVGLGRLLDSAGVERIVEEPGYA</sequence>
<dbReference type="PROSITE" id="PS00108">
    <property type="entry name" value="PROTEIN_KINASE_ST"/>
    <property type="match status" value="1"/>
</dbReference>
<dbReference type="PANTHER" id="PTHR48012:SF21">
    <property type="entry name" value="PH DOMAIN-CONTAINING PROTEIN"/>
    <property type="match status" value="1"/>
</dbReference>
<evidence type="ECO:0000313" key="7">
    <source>
        <dbReference type="EMBL" id="TFY71105.1"/>
    </source>
</evidence>
<feature type="region of interest" description="Disordered" evidence="5">
    <location>
        <begin position="485"/>
        <end position="560"/>
    </location>
</feature>
<keyword evidence="8" id="KW-1185">Reference proteome</keyword>
<dbReference type="InterPro" id="IPR000719">
    <property type="entry name" value="Prot_kinase_dom"/>
</dbReference>
<feature type="region of interest" description="Disordered" evidence="5">
    <location>
        <begin position="622"/>
        <end position="658"/>
    </location>
</feature>
<dbReference type="FunFam" id="1.10.510.10:FF:000421">
    <property type="entry name" value="Serine/threonine-protein kinase PAK 6"/>
    <property type="match status" value="1"/>
</dbReference>
<evidence type="ECO:0000256" key="1">
    <source>
        <dbReference type="ARBA" id="ARBA00012513"/>
    </source>
</evidence>
<dbReference type="EC" id="2.7.11.1" evidence="1"/>
<accession>A0A4Y9Z8K0</accession>
<dbReference type="Pfam" id="PF00069">
    <property type="entry name" value="Pkinase"/>
    <property type="match status" value="1"/>
</dbReference>
<feature type="region of interest" description="Disordered" evidence="5">
    <location>
        <begin position="295"/>
        <end position="355"/>
    </location>
</feature>
<organism evidence="7 8">
    <name type="scientific">Dentipellis fragilis</name>
    <dbReference type="NCBI Taxonomy" id="205917"/>
    <lineage>
        <taxon>Eukaryota</taxon>
        <taxon>Fungi</taxon>
        <taxon>Dikarya</taxon>
        <taxon>Basidiomycota</taxon>
        <taxon>Agaricomycotina</taxon>
        <taxon>Agaricomycetes</taxon>
        <taxon>Russulales</taxon>
        <taxon>Hericiaceae</taxon>
        <taxon>Dentipellis</taxon>
    </lineage>
</organism>
<dbReference type="PANTHER" id="PTHR48012">
    <property type="entry name" value="STERILE20-LIKE KINASE, ISOFORM B-RELATED"/>
    <property type="match status" value="1"/>
</dbReference>
<feature type="domain" description="Protein kinase" evidence="6">
    <location>
        <begin position="15"/>
        <end position="273"/>
    </location>
</feature>
<evidence type="ECO:0000313" key="8">
    <source>
        <dbReference type="Proteomes" id="UP000298327"/>
    </source>
</evidence>
<proteinExistence type="predicted"/>
<name>A0A4Y9Z8K0_9AGAM</name>
<dbReference type="GO" id="GO:0005524">
    <property type="term" value="F:ATP binding"/>
    <property type="evidence" value="ECO:0007669"/>
    <property type="project" value="UniProtKB-UniRule"/>
</dbReference>
<feature type="compositionally biased region" description="Polar residues" evidence="5">
    <location>
        <begin position="302"/>
        <end position="313"/>
    </location>
</feature>
<dbReference type="SMART" id="SM00220">
    <property type="entry name" value="S_TKc"/>
    <property type="match status" value="1"/>
</dbReference>
<dbReference type="EMBL" id="SEOQ01000066">
    <property type="protein sequence ID" value="TFY71105.1"/>
    <property type="molecule type" value="Genomic_DNA"/>
</dbReference>
<feature type="compositionally biased region" description="Low complexity" evidence="5">
    <location>
        <begin position="637"/>
        <end position="652"/>
    </location>
</feature>
<dbReference type="PROSITE" id="PS50011">
    <property type="entry name" value="PROTEIN_KINASE_DOM"/>
    <property type="match status" value="1"/>
</dbReference>
<feature type="binding site" evidence="4">
    <location>
        <position position="44"/>
    </location>
    <ligand>
        <name>ATP</name>
        <dbReference type="ChEBI" id="CHEBI:30616"/>
    </ligand>
</feature>
<evidence type="ECO:0000256" key="5">
    <source>
        <dbReference type="SAM" id="MobiDB-lite"/>
    </source>
</evidence>
<dbReference type="OrthoDB" id="248923at2759"/>
<dbReference type="InterPro" id="IPR050629">
    <property type="entry name" value="STE20/SPS1-PAK"/>
</dbReference>
<keyword evidence="3 4" id="KW-0067">ATP-binding</keyword>
<gene>
    <name evidence="7" type="ORF">EVG20_g1888</name>
</gene>
<dbReference type="AlphaFoldDB" id="A0A4Y9Z8K0"/>
<dbReference type="SUPFAM" id="SSF56112">
    <property type="entry name" value="Protein kinase-like (PK-like)"/>
    <property type="match status" value="1"/>
</dbReference>
<dbReference type="Proteomes" id="UP000298327">
    <property type="component" value="Unassembled WGS sequence"/>
</dbReference>
<dbReference type="InterPro" id="IPR011009">
    <property type="entry name" value="Kinase-like_dom_sf"/>
</dbReference>